<keyword evidence="9 13" id="KW-0862">Zinc</keyword>
<dbReference type="Gene3D" id="2.60.120.830">
    <property type="match status" value="1"/>
</dbReference>
<proteinExistence type="predicted"/>
<keyword evidence="19" id="KW-1185">Reference proteome</keyword>
<reference evidence="19" key="1">
    <citation type="journal article" date="2015" name="Proc. Natl. Acad. Sci. U.S.A.">
        <title>Genome sequence of the Asian Tiger mosquito, Aedes albopictus, reveals insights into its biology, genetics, and evolution.</title>
        <authorList>
            <person name="Chen X.G."/>
            <person name="Jiang X."/>
            <person name="Gu J."/>
            <person name="Xu M."/>
            <person name="Wu Y."/>
            <person name="Deng Y."/>
            <person name="Zhang C."/>
            <person name="Bonizzoni M."/>
            <person name="Dermauw W."/>
            <person name="Vontas J."/>
            <person name="Armbruster P."/>
            <person name="Huang X."/>
            <person name="Yang Y."/>
            <person name="Zhang H."/>
            <person name="He W."/>
            <person name="Peng H."/>
            <person name="Liu Y."/>
            <person name="Wu K."/>
            <person name="Chen J."/>
            <person name="Lirakis M."/>
            <person name="Topalis P."/>
            <person name="Van Leeuwen T."/>
            <person name="Hall A.B."/>
            <person name="Jiang X."/>
            <person name="Thorpe C."/>
            <person name="Mueller R.L."/>
            <person name="Sun C."/>
            <person name="Waterhouse R.M."/>
            <person name="Yan G."/>
            <person name="Tu Z.J."/>
            <person name="Fang X."/>
            <person name="James A.A."/>
        </authorList>
    </citation>
    <scope>NUCLEOTIDE SEQUENCE [LARGE SCALE GENOMIC DNA]</scope>
    <source>
        <strain evidence="19">Foshan</strain>
    </source>
</reference>
<feature type="compositionally biased region" description="Basic and acidic residues" evidence="14">
    <location>
        <begin position="99"/>
        <end position="114"/>
    </location>
</feature>
<evidence type="ECO:0000256" key="15">
    <source>
        <dbReference type="SAM" id="Phobius"/>
    </source>
</evidence>
<dbReference type="Pfam" id="PF05986">
    <property type="entry name" value="ADAMTS_spacer1"/>
    <property type="match status" value="1"/>
</dbReference>
<dbReference type="SMART" id="SM00209">
    <property type="entry name" value="TSP1"/>
    <property type="match status" value="9"/>
</dbReference>
<feature type="compositionally biased region" description="Low complexity" evidence="14">
    <location>
        <begin position="131"/>
        <end position="143"/>
    </location>
</feature>
<evidence type="ECO:0000256" key="10">
    <source>
        <dbReference type="ARBA" id="ARBA00023049"/>
    </source>
</evidence>
<evidence type="ECO:0008006" key="20">
    <source>
        <dbReference type="Google" id="ProtNLM"/>
    </source>
</evidence>
<dbReference type="RefSeq" id="XP_029727441.2">
    <property type="nucleotide sequence ID" value="XM_029871581.2"/>
</dbReference>
<dbReference type="Pfam" id="PF17771">
    <property type="entry name" value="ADAMTS_CR_2"/>
    <property type="match status" value="1"/>
</dbReference>
<evidence type="ECO:0000256" key="9">
    <source>
        <dbReference type="ARBA" id="ARBA00022833"/>
    </source>
</evidence>
<dbReference type="Gene3D" id="3.40.1620.60">
    <property type="match status" value="1"/>
</dbReference>
<feature type="binding site" evidence="13">
    <location>
        <position position="551"/>
    </location>
    <ligand>
        <name>Zn(2+)</name>
        <dbReference type="ChEBI" id="CHEBI:29105"/>
        <note>catalytic</note>
    </ligand>
</feature>
<feature type="transmembrane region" description="Helical" evidence="15">
    <location>
        <begin position="12"/>
        <end position="31"/>
    </location>
</feature>
<feature type="active site" evidence="13">
    <location>
        <position position="542"/>
    </location>
</feature>
<evidence type="ECO:0000256" key="4">
    <source>
        <dbReference type="ARBA" id="ARBA00022670"/>
    </source>
</evidence>
<evidence type="ECO:0000256" key="11">
    <source>
        <dbReference type="ARBA" id="ARBA00023157"/>
    </source>
</evidence>
<keyword evidence="15" id="KW-0812">Transmembrane</keyword>
<evidence type="ECO:0000256" key="3">
    <source>
        <dbReference type="ARBA" id="ARBA00022530"/>
    </source>
</evidence>
<dbReference type="InterPro" id="IPR012314">
    <property type="entry name" value="Pept_M12B_GON-ADAMTSs"/>
</dbReference>
<feature type="region of interest" description="Disordered" evidence="14">
    <location>
        <begin position="59"/>
        <end position="143"/>
    </location>
</feature>
<dbReference type="PROSITE" id="PS50092">
    <property type="entry name" value="TSP1"/>
    <property type="match status" value="6"/>
</dbReference>
<dbReference type="PROSITE" id="PS50215">
    <property type="entry name" value="ADAM_MEPRO"/>
    <property type="match status" value="1"/>
</dbReference>
<dbReference type="InterPro" id="IPR050439">
    <property type="entry name" value="ADAMTS_ADAMTS-like"/>
</dbReference>
<keyword evidence="6" id="KW-0732">Signal</keyword>
<dbReference type="PANTHER" id="PTHR13723">
    <property type="entry name" value="ADAMTS A DISINTEGRIN AND METALLOPROTEASE WITH THROMBOSPONDIN MOTIFS PROTEASE"/>
    <property type="match status" value="1"/>
</dbReference>
<dbReference type="EnsemblMetazoa" id="AALFPA23_004208.R5040">
    <property type="protein sequence ID" value="AALFPA23_004208.P5040"/>
    <property type="gene ID" value="AALFPA23_004208"/>
</dbReference>
<evidence type="ECO:0000256" key="12">
    <source>
        <dbReference type="ARBA" id="ARBA00023180"/>
    </source>
</evidence>
<feature type="domain" description="GON" evidence="17">
    <location>
        <begin position="1580"/>
        <end position="1777"/>
    </location>
</feature>
<dbReference type="PROSITE" id="PS51046">
    <property type="entry name" value="GON"/>
    <property type="match status" value="1"/>
</dbReference>
<dbReference type="InterPro" id="IPR000884">
    <property type="entry name" value="TSP1_rpt"/>
</dbReference>
<dbReference type="InterPro" id="IPR045371">
    <property type="entry name" value="ADAMTS_CR_3"/>
</dbReference>
<dbReference type="Gene3D" id="2.20.100.10">
    <property type="entry name" value="Thrombospondin type-1 (TSP1) repeat"/>
    <property type="match status" value="4"/>
</dbReference>
<keyword evidence="8" id="KW-0378">Hydrolase</keyword>
<feature type="binding site" evidence="13">
    <location>
        <position position="545"/>
    </location>
    <ligand>
        <name>Zn(2+)</name>
        <dbReference type="ChEBI" id="CHEBI:29105"/>
        <note>catalytic</note>
    </ligand>
</feature>
<evidence type="ECO:0000259" key="16">
    <source>
        <dbReference type="PROSITE" id="PS50215"/>
    </source>
</evidence>
<sequence>MTTLWSSPKCRACTFIGFLVVLLVTLIVTFMHHGNTNPQPQPAPPTGMGAATVVASGDSRFSDTERTTGGITQQRGSSDAVPGLVPEGPPGGGAGGVDDGSRISDESPILRRPLDGSSSSSSWTPLSAADGNGTAPAGTMTTTTSSVASQFDEGNRRLHDPAQSEVVYIKPTKIVTQLHANDLLYDSKTMTSETSGTHHAPKFHWTGLFRNRSSPIWDPHPEYEINAFGMKMHIKLWHNDDFIRKEIPVTHIISPNETLRRPEDHMDHDELQRCFYKGLVVGDDKSDVAVSLCEGMTGHIRTSRGSFEIEPLQKYSNENTNILHALSRKRVKQENDVDGRKPEDQDNGDNCAVDTKQEEHDKHLESIELPDGSPIGDDGHGHGRRSRRSTAHIANNEYTIEVLVAVDKKMQEYHKDTLKSYVLTLMSIVSSIYADASIGNSIKIAVVHILYLHQDLAAHSTLDLNGSKGVSASEMLQAFCRIKQASNFHHDTAFLLTREQICRHQMKCDTLGLAELGTMCKRSSCAIVQDNGLSAAFTIAHELGHVLSMPHDDDVRCAPYRGEGTGKQNIMSRMLDQNTHPWSWSNCSRHFVTEYLEQNHGSCMLDKPKTDLIEPSSSHTKLAGEKFTNNQQCELVFGNGSRICSYMPVCERLWCNNGDELLGCRTQHMPWADGTSCGENQWCQKGKCVYVNRKALQPQDGAWGQWSSFSECSRSCGGGVQISTRTCDSPPPANGGKYCTGMRMQYRSCNTQDCPEGTLDFREEQCHELDGNNFEIPGLEKNVKWIPKYGVKSEDQCKLYCRVKNSNNYFLLRDKVKDGTPCTPPHESYDMCINGHCRRAGCDYVFDSDAKMDKCGVCRGNNETCSEVVGKFPFSKMNYSNKKPQKIVRIPRGATNIVIIQRGYTDDRNYLALRDENYEYIFNPPKTTVVSGFKKRLFAGVMLEYNGPDEEVETIRSDYGRPLKQDLIVELVYYSKMRPVSENIVEYSYTIPIDVPSVPVSKVPIYVQQNPSQNTIPNYQWKMSDWSECDQGCSGKRHRTAGCFDIETGKERPISFCRNSVKPRDDYEPCNVECKFEWEATSSECSNSCGEGIRNVQYQCVQRYMSTMQTNPVDPTYCSNIRKPISMEKCHGPCPEATLSYSNWGPCSQKCGGGQQNRTVSCLSSPDGFRISDEFCVNQPREETVQRCNTDSCPEWVTGELTPCSVSCGEGQQRYAIHCVLNNVSVNAALCGVRPVAVIINCTMPPCEKKKPQQEPPTYAYLNEEMKHFSRLPETSYSHNHLNYNNASFDPFKWCIGPWSMCDAKCMGGYKQRKVQCCYKSNKTAVVDDRYCSEKKPQEQTNCADFRCPQWNFGQWGECNDDCNRYRQVLCQDHRGKESNECPMNQKPPAEEKCCHFKWRITNWKPCNVTCGGGDGYRVGERVCMRLFLRSAENPHPVKTGRKVDAKLCAHAKIPPAKKLVRKCKPCQFRWEVSPWSKCSVGCGAGLATRNVTCSNGRTSANVCDLKHKPSNVKPCETHSFCRWNTGRWNRCKCDGFQRRSVKCYDELTKTESNRCLEPRPGQKRKCSPALDCRPRYSKLITTCHDVQRTRRMRQDGEYMLTVKGQPVSIYCHNMSSNAPTEYLTLQSGLLENYAIYNNKRAENAGVCYPSSADRVDESIGYGATHYRKIRLNIHTLQVQVDDHRFTDRSGKPQAFGSAGDCYSNTGRCPQGDFSINLENTPFRIRPRTQWETKGVNAVLNFLIRLEAPYKKVRARCGGYCGTCSVSRSTGLFLELV</sequence>
<dbReference type="Pfam" id="PF08685">
    <property type="entry name" value="GON"/>
    <property type="match status" value="1"/>
</dbReference>
<dbReference type="SUPFAM" id="SSF55486">
    <property type="entry name" value="Metalloproteases ('zincins'), catalytic domain"/>
    <property type="match status" value="1"/>
</dbReference>
<dbReference type="InterPro" id="IPR036383">
    <property type="entry name" value="TSP1_rpt_sf"/>
</dbReference>
<evidence type="ECO:0000256" key="1">
    <source>
        <dbReference type="ARBA" id="ARBA00004498"/>
    </source>
</evidence>
<evidence type="ECO:0000256" key="6">
    <source>
        <dbReference type="ARBA" id="ARBA00022729"/>
    </source>
</evidence>
<keyword evidence="15" id="KW-1133">Transmembrane helix</keyword>
<keyword evidence="12" id="KW-0325">Glycoprotein</keyword>
<dbReference type="Gene3D" id="3.40.390.10">
    <property type="entry name" value="Collagenase (Catalytic Domain)"/>
    <property type="match status" value="1"/>
</dbReference>
<dbReference type="InterPro" id="IPR001590">
    <property type="entry name" value="Peptidase_M12B"/>
</dbReference>
<dbReference type="Pfam" id="PF19236">
    <property type="entry name" value="ADAMTS_CR_3"/>
    <property type="match status" value="1"/>
</dbReference>
<evidence type="ECO:0000256" key="13">
    <source>
        <dbReference type="PROSITE-ProRule" id="PRU00276"/>
    </source>
</evidence>
<reference evidence="18" key="2">
    <citation type="submission" date="2025-05" db="UniProtKB">
        <authorList>
            <consortium name="EnsemblMetazoa"/>
        </authorList>
    </citation>
    <scope>IDENTIFICATION</scope>
    <source>
        <strain evidence="18">Foshan</strain>
    </source>
</reference>
<accession>A0ABM1XZ66</accession>
<evidence type="ECO:0000313" key="19">
    <source>
        <dbReference type="Proteomes" id="UP000069940"/>
    </source>
</evidence>
<evidence type="ECO:0000256" key="14">
    <source>
        <dbReference type="SAM" id="MobiDB-lite"/>
    </source>
</evidence>
<dbReference type="InterPro" id="IPR041645">
    <property type="entry name" value="ADAMTS_CR_2"/>
</dbReference>
<evidence type="ECO:0000256" key="8">
    <source>
        <dbReference type="ARBA" id="ARBA00022801"/>
    </source>
</evidence>
<dbReference type="InterPro" id="IPR010294">
    <property type="entry name" value="ADAMTS_spacer1"/>
</dbReference>
<dbReference type="InterPro" id="IPR013273">
    <property type="entry name" value="ADAMTS/ADAMTS-like"/>
</dbReference>
<keyword evidence="7" id="KW-0677">Repeat</keyword>
<evidence type="ECO:0000256" key="5">
    <source>
        <dbReference type="ARBA" id="ARBA00022723"/>
    </source>
</evidence>
<keyword evidence="5 13" id="KW-0479">Metal-binding</keyword>
<keyword evidence="10" id="KW-0482">Metalloprotease</keyword>
<feature type="compositionally biased region" description="Basic and acidic residues" evidence="14">
    <location>
        <begin position="355"/>
        <end position="366"/>
    </location>
</feature>
<feature type="domain" description="Peptidase M12B" evidence="16">
    <location>
        <begin position="398"/>
        <end position="608"/>
    </location>
</feature>
<dbReference type="GeneID" id="109622416"/>
<organism evidence="18 19">
    <name type="scientific">Aedes albopictus</name>
    <name type="common">Asian tiger mosquito</name>
    <name type="synonym">Stegomyia albopicta</name>
    <dbReference type="NCBI Taxonomy" id="7160"/>
    <lineage>
        <taxon>Eukaryota</taxon>
        <taxon>Metazoa</taxon>
        <taxon>Ecdysozoa</taxon>
        <taxon>Arthropoda</taxon>
        <taxon>Hexapoda</taxon>
        <taxon>Insecta</taxon>
        <taxon>Pterygota</taxon>
        <taxon>Neoptera</taxon>
        <taxon>Endopterygota</taxon>
        <taxon>Diptera</taxon>
        <taxon>Nematocera</taxon>
        <taxon>Culicoidea</taxon>
        <taxon>Culicidae</taxon>
        <taxon>Culicinae</taxon>
        <taxon>Aedini</taxon>
        <taxon>Aedes</taxon>
        <taxon>Stegomyia</taxon>
    </lineage>
</organism>
<evidence type="ECO:0000256" key="2">
    <source>
        <dbReference type="ARBA" id="ARBA00022525"/>
    </source>
</evidence>
<dbReference type="InterPro" id="IPR002870">
    <property type="entry name" value="Peptidase_M12B_N"/>
</dbReference>
<evidence type="ECO:0000259" key="17">
    <source>
        <dbReference type="PROSITE" id="PS51046"/>
    </source>
</evidence>
<dbReference type="InterPro" id="IPR024079">
    <property type="entry name" value="MetalloPept_cat_dom_sf"/>
</dbReference>
<feature type="region of interest" description="Disordered" evidence="14">
    <location>
        <begin position="329"/>
        <end position="391"/>
    </location>
</feature>
<dbReference type="Pfam" id="PF00090">
    <property type="entry name" value="TSP_1"/>
    <property type="match status" value="2"/>
</dbReference>
<dbReference type="PRINTS" id="PR01857">
    <property type="entry name" value="ADAMTSFAMILY"/>
</dbReference>
<dbReference type="Pfam" id="PF01562">
    <property type="entry name" value="Pep_M12B_propep"/>
    <property type="match status" value="1"/>
</dbReference>
<dbReference type="SUPFAM" id="SSF82895">
    <property type="entry name" value="TSP-1 type 1 repeat"/>
    <property type="match status" value="5"/>
</dbReference>
<feature type="compositionally biased region" description="Polar residues" evidence="14">
    <location>
        <begin position="67"/>
        <end position="77"/>
    </location>
</feature>
<keyword evidence="11" id="KW-1015">Disulfide bond</keyword>
<dbReference type="PANTHER" id="PTHR13723:SF278">
    <property type="entry name" value="ADAM METALLOPEPTIDASE WITH THROMBOSPONDIN TYPE 1 MOTIF A, ISOFORM B"/>
    <property type="match status" value="1"/>
</dbReference>
<name>A0ABM1XZ66_AEDAL</name>
<feature type="binding site" evidence="13">
    <location>
        <position position="541"/>
    </location>
    <ligand>
        <name>Zn(2+)</name>
        <dbReference type="ChEBI" id="CHEBI:29105"/>
        <note>catalytic</note>
    </ligand>
</feature>
<comment type="caution">
    <text evidence="13">Lacks conserved residue(s) required for the propagation of feature annotation.</text>
</comment>
<comment type="subcellular location">
    <subcellularLocation>
        <location evidence="1">Secreted</location>
        <location evidence="1">Extracellular space</location>
        <location evidence="1">Extracellular matrix</location>
    </subcellularLocation>
</comment>
<keyword evidence="15" id="KW-0472">Membrane</keyword>
<feature type="compositionally biased region" description="Basic and acidic residues" evidence="14">
    <location>
        <begin position="332"/>
        <end position="344"/>
    </location>
</feature>
<keyword evidence="2" id="KW-0964">Secreted</keyword>
<dbReference type="Pfam" id="PF01421">
    <property type="entry name" value="Reprolysin"/>
    <property type="match status" value="1"/>
</dbReference>
<evidence type="ECO:0000256" key="7">
    <source>
        <dbReference type="ARBA" id="ARBA00022737"/>
    </source>
</evidence>
<evidence type="ECO:0000313" key="18">
    <source>
        <dbReference type="EnsemblMetazoa" id="AALFPA23_004208.P5040"/>
    </source>
</evidence>
<dbReference type="Proteomes" id="UP000069940">
    <property type="component" value="Unassembled WGS sequence"/>
</dbReference>
<dbReference type="Pfam" id="PF19030">
    <property type="entry name" value="TSP1_ADAMTS"/>
    <property type="match status" value="4"/>
</dbReference>
<keyword evidence="4" id="KW-0645">Protease</keyword>
<protein>
    <recommendedName>
        <fullName evidence="20">A disintegrin and metalloproteinase with thrombospondin motifs 9</fullName>
    </recommendedName>
</protein>
<keyword evidence="3" id="KW-0272">Extracellular matrix</keyword>
<dbReference type="CDD" id="cd04273">
    <property type="entry name" value="ZnMc_ADAMTS_like"/>
    <property type="match status" value="1"/>
</dbReference>